<gene>
    <name evidence="2" type="ORF">RSOLAG1IB_11878</name>
</gene>
<reference evidence="2 3" key="1">
    <citation type="submission" date="2014-11" db="EMBL/GenBank/DDBJ databases">
        <authorList>
            <person name="Wibberg Daniel"/>
        </authorList>
    </citation>
    <scope>NUCLEOTIDE SEQUENCE [LARGE SCALE GENOMIC DNA]</scope>
    <source>
        <strain evidence="2">Rhizoctonia solani AG1-IB 7/3/14</strain>
    </source>
</reference>
<organism evidence="2 3">
    <name type="scientific">Thanatephorus cucumeris (strain AG1-IB / isolate 7/3/14)</name>
    <name type="common">Lettuce bottom rot fungus</name>
    <name type="synonym">Rhizoctonia solani</name>
    <dbReference type="NCBI Taxonomy" id="1108050"/>
    <lineage>
        <taxon>Eukaryota</taxon>
        <taxon>Fungi</taxon>
        <taxon>Dikarya</taxon>
        <taxon>Basidiomycota</taxon>
        <taxon>Agaricomycotina</taxon>
        <taxon>Agaricomycetes</taxon>
        <taxon>Cantharellales</taxon>
        <taxon>Ceratobasidiaceae</taxon>
        <taxon>Rhizoctonia</taxon>
        <taxon>Rhizoctonia solani AG-1</taxon>
    </lineage>
</organism>
<protein>
    <submittedName>
        <fullName evidence="2">Uncharacterized protein</fullName>
    </submittedName>
</protein>
<name>A0A0B7FGZ7_THACB</name>
<dbReference type="AlphaFoldDB" id="A0A0B7FGZ7"/>
<proteinExistence type="predicted"/>
<dbReference type="Proteomes" id="UP000059188">
    <property type="component" value="Unassembled WGS sequence"/>
</dbReference>
<accession>A0A0B7FGZ7</accession>
<keyword evidence="3" id="KW-1185">Reference proteome</keyword>
<dbReference type="EMBL" id="LN679305">
    <property type="protein sequence ID" value="CEL56189.1"/>
    <property type="molecule type" value="Genomic_DNA"/>
</dbReference>
<evidence type="ECO:0000256" key="1">
    <source>
        <dbReference type="SAM" id="MobiDB-lite"/>
    </source>
</evidence>
<evidence type="ECO:0000313" key="3">
    <source>
        <dbReference type="Proteomes" id="UP000059188"/>
    </source>
</evidence>
<feature type="region of interest" description="Disordered" evidence="1">
    <location>
        <begin position="1"/>
        <end position="26"/>
    </location>
</feature>
<evidence type="ECO:0000313" key="2">
    <source>
        <dbReference type="EMBL" id="CEL56189.1"/>
    </source>
</evidence>
<sequence>MGRNFHPNHKSLLTSRSPGINPRVAHAPPATPVFTVLPSQSCHSNYVLTFRSRVHRLLHNNPHESRKNRSG</sequence>